<dbReference type="EC" id="3.5.1.4" evidence="3"/>
<evidence type="ECO:0000313" key="3">
    <source>
        <dbReference type="EMBL" id="XAD55977.1"/>
    </source>
</evidence>
<dbReference type="Pfam" id="PF01425">
    <property type="entry name" value="Amidase"/>
    <property type="match status" value="1"/>
</dbReference>
<dbReference type="NCBIfam" id="NF004815">
    <property type="entry name" value="PRK06169.1"/>
    <property type="match status" value="1"/>
</dbReference>
<dbReference type="GO" id="GO:0004040">
    <property type="term" value="F:amidase activity"/>
    <property type="evidence" value="ECO:0007669"/>
    <property type="project" value="UniProtKB-EC"/>
</dbReference>
<feature type="domain" description="Amidase" evidence="2">
    <location>
        <begin position="38"/>
        <end position="458"/>
    </location>
</feature>
<dbReference type="InterPro" id="IPR023631">
    <property type="entry name" value="Amidase_dom"/>
</dbReference>
<keyword evidence="3" id="KW-0378">Hydrolase</keyword>
<evidence type="ECO:0000256" key="1">
    <source>
        <dbReference type="ARBA" id="ARBA00009199"/>
    </source>
</evidence>
<dbReference type="SUPFAM" id="SSF75304">
    <property type="entry name" value="Amidase signature (AS) enzymes"/>
    <property type="match status" value="1"/>
</dbReference>
<dbReference type="PANTHER" id="PTHR11895">
    <property type="entry name" value="TRANSAMIDASE"/>
    <property type="match status" value="1"/>
</dbReference>
<comment type="similarity">
    <text evidence="1">Belongs to the amidase family.</text>
</comment>
<gene>
    <name evidence="3" type="ORF">AAGT95_08330</name>
</gene>
<dbReference type="Proteomes" id="UP001453229">
    <property type="component" value="Chromosome"/>
</dbReference>
<name>A0ABZ3CXP3_9GAMM</name>
<dbReference type="RefSeq" id="WP_342596170.1">
    <property type="nucleotide sequence ID" value="NZ_CP151919.1"/>
</dbReference>
<dbReference type="InterPro" id="IPR036928">
    <property type="entry name" value="AS_sf"/>
</dbReference>
<dbReference type="InterPro" id="IPR000120">
    <property type="entry name" value="Amidase"/>
</dbReference>
<evidence type="ECO:0000259" key="2">
    <source>
        <dbReference type="Pfam" id="PF01425"/>
    </source>
</evidence>
<dbReference type="Gene3D" id="3.90.1300.10">
    <property type="entry name" value="Amidase signature (AS) domain"/>
    <property type="match status" value="1"/>
</dbReference>
<proteinExistence type="inferred from homology"/>
<accession>A0ABZ3CXP3</accession>
<organism evidence="3 4">
    <name type="scientific">Salinicola lusitanus</name>
    <dbReference type="NCBI Taxonomy" id="1949085"/>
    <lineage>
        <taxon>Bacteria</taxon>
        <taxon>Pseudomonadati</taxon>
        <taxon>Pseudomonadota</taxon>
        <taxon>Gammaproteobacteria</taxon>
        <taxon>Oceanospirillales</taxon>
        <taxon>Halomonadaceae</taxon>
        <taxon>Salinicola</taxon>
    </lineage>
</organism>
<sequence>MSSDEDTSMRNVTTTELADLTALEALALFERGELSPVELTRDCLARIERHNPVVNAFCHVDGEGALAAARASEARWRRHDPMGPLDGVPSTIKDLTLTVGMPTRKGSTTTSADGPWTSDAPFTARMREAGAVLLGKTTTPEFGWKGVTDNPLYGITRNPWNPELTAGGSSGGAGAAAALNLGMLHQGSDAGGSIRIPCAFTGTFGIKPTFGWIPQWPASAMTTLSHLGPMTRTAADSALMLSVIAQPDARDGYAGPDCPLDWLVAAPRRLDGMRIAYSRDLGYVSVAPDILRAVEAAVERLRALGAEVIDVDPGFDSPKVSFDTLWHAGASRLLDGLSDAQIEALDPGLRAIAEHGKTLSLTDYLVAREQRAALVARMAEFHREFDLLVTPTMPLSAFAAGHEVPPGSDYVDWVDWTPFSYPFNLTQQPAASLPCGLDDNGLPVGLHLVGPRYRDDRVMAVARLLETQLPRLVPPLAMA</sequence>
<evidence type="ECO:0000313" key="4">
    <source>
        <dbReference type="Proteomes" id="UP001453229"/>
    </source>
</evidence>
<protein>
    <submittedName>
        <fullName evidence="3">Amidase</fullName>
        <ecNumber evidence="3">3.5.1.4</ecNumber>
    </submittedName>
</protein>
<reference evidence="3 4" key="1">
    <citation type="submission" date="2024-04" db="EMBL/GenBank/DDBJ databases">
        <title>Salinicola lusitanus LLJ914,a marine bacterium isolated from the Okinawa Trough.</title>
        <authorList>
            <person name="Li J."/>
        </authorList>
    </citation>
    <scope>NUCLEOTIDE SEQUENCE [LARGE SCALE GENOMIC DNA]</scope>
    <source>
        <strain evidence="3 4">LLJ914</strain>
    </source>
</reference>
<keyword evidence="4" id="KW-1185">Reference proteome</keyword>
<dbReference type="PANTHER" id="PTHR11895:SF7">
    <property type="entry name" value="GLUTAMYL-TRNA(GLN) AMIDOTRANSFERASE SUBUNIT A, MITOCHONDRIAL"/>
    <property type="match status" value="1"/>
</dbReference>
<dbReference type="EMBL" id="CP151919">
    <property type="protein sequence ID" value="XAD55977.1"/>
    <property type="molecule type" value="Genomic_DNA"/>
</dbReference>